<evidence type="ECO:0000313" key="2">
    <source>
        <dbReference type="Proteomes" id="UP000597444"/>
    </source>
</evidence>
<dbReference type="RefSeq" id="WP_220204077.1">
    <property type="nucleotide sequence ID" value="NZ_BNJK01000001.1"/>
</dbReference>
<dbReference type="AlphaFoldDB" id="A0A8J3IN24"/>
<reference evidence="1" key="1">
    <citation type="submission" date="2020-10" db="EMBL/GenBank/DDBJ databases">
        <title>Taxonomic study of unclassified bacteria belonging to the class Ktedonobacteria.</title>
        <authorList>
            <person name="Yabe S."/>
            <person name="Wang C.M."/>
            <person name="Zheng Y."/>
            <person name="Sakai Y."/>
            <person name="Cavaletti L."/>
            <person name="Monciardini P."/>
            <person name="Donadio S."/>
        </authorList>
    </citation>
    <scope>NUCLEOTIDE SEQUENCE</scope>
    <source>
        <strain evidence="1">ID150040</strain>
    </source>
</reference>
<organism evidence="1 2">
    <name type="scientific">Reticulibacter mediterranei</name>
    <dbReference type="NCBI Taxonomy" id="2778369"/>
    <lineage>
        <taxon>Bacteria</taxon>
        <taxon>Bacillati</taxon>
        <taxon>Chloroflexota</taxon>
        <taxon>Ktedonobacteria</taxon>
        <taxon>Ktedonobacterales</taxon>
        <taxon>Reticulibacteraceae</taxon>
        <taxon>Reticulibacter</taxon>
    </lineage>
</organism>
<proteinExistence type="predicted"/>
<comment type="caution">
    <text evidence="1">The sequence shown here is derived from an EMBL/GenBank/DDBJ whole genome shotgun (WGS) entry which is preliminary data.</text>
</comment>
<protein>
    <submittedName>
        <fullName evidence="1">Uncharacterized protein</fullName>
    </submittedName>
</protein>
<name>A0A8J3IN24_9CHLR</name>
<dbReference type="EMBL" id="BNJK01000001">
    <property type="protein sequence ID" value="GHO93286.1"/>
    <property type="molecule type" value="Genomic_DNA"/>
</dbReference>
<evidence type="ECO:0000313" key="1">
    <source>
        <dbReference type="EMBL" id="GHO93286.1"/>
    </source>
</evidence>
<gene>
    <name evidence="1" type="ORF">KSF_033340</name>
</gene>
<keyword evidence="2" id="KW-1185">Reference proteome</keyword>
<accession>A0A8J3IN24</accession>
<dbReference type="Proteomes" id="UP000597444">
    <property type="component" value="Unassembled WGS sequence"/>
</dbReference>
<sequence length="111" mass="12793">MQDKSFLQAMQDLQDRISSDFQESISHMLLHQATAADATSNIKDEKMRAAITNVLICEQIISLLRLMRELSILDKAQYDEFTTYLLRTLTSRYEDFAVWSGLDPEMWGKGV</sequence>